<feature type="domain" description="FAD dependent oxidoreductase" evidence="7">
    <location>
        <begin position="12"/>
        <end position="364"/>
    </location>
</feature>
<sequence length="509" mass="56833">MLDVAEQATDYDLLVIGGGINGVGVAYDAAGRGLRVCLCEMGDLAGATSSSSSKLIHGGLRYLEQYEFRLVTEALAEREVLLKIAPHISWPLRFYLPHQPGLRPAWMVRLGLFLYDHLSNRNTLADSRCLKLDADSPLKSSFKTVFEYSDVWVDDARLVLLNALGLRERGGSVFTRTKVVSGSRKNGHWHIGLKDRLTGRTEEVTSRALVNAAGPWVTDVLDGLSRAAGKTVRLIKGSHIVVPKVYQGDQAYILQNYDKRVVFVIPFLGDYSLIGTTEVEYKDDPKAVHCSAQEREYLCQVVNDYFKNSISIDDILWDYSGVRPLCEDKSSNARTVSRDYAFELEDENGRAPLLSIFGGKLTTYRKLGEHAMDSLARYFPMAATAWTQSCLLPGALTIDECLQELGQRFSWLPESMAIRYAQSYGSLAYQFLDGVSSISDLGMDFGSGLYQREVDYLIHNEWVLKVDDLLWRRSKLGLSLCTEETCVLADYIESHVQMGLAQGTLNRIG</sequence>
<dbReference type="InterPro" id="IPR000447">
    <property type="entry name" value="G3P_DH_FAD-dep"/>
</dbReference>
<proteinExistence type="inferred from homology"/>
<dbReference type="Gene3D" id="6.10.250.1890">
    <property type="match status" value="1"/>
</dbReference>
<dbReference type="PRINTS" id="PR01001">
    <property type="entry name" value="FADG3PDH"/>
</dbReference>
<dbReference type="NCBIfam" id="NF008899">
    <property type="entry name" value="PRK12266.1"/>
    <property type="match status" value="1"/>
</dbReference>
<comment type="catalytic activity">
    <reaction evidence="6">
        <text>a quinone + sn-glycerol 3-phosphate = dihydroxyacetone phosphate + a quinol</text>
        <dbReference type="Rhea" id="RHEA:18977"/>
        <dbReference type="ChEBI" id="CHEBI:24646"/>
        <dbReference type="ChEBI" id="CHEBI:57597"/>
        <dbReference type="ChEBI" id="CHEBI:57642"/>
        <dbReference type="ChEBI" id="CHEBI:132124"/>
        <dbReference type="EC" id="1.1.5.3"/>
    </reaction>
</comment>
<keyword evidence="4" id="KW-0274">FAD</keyword>
<dbReference type="Gene3D" id="3.50.50.60">
    <property type="entry name" value="FAD/NAD(P)-binding domain"/>
    <property type="match status" value="1"/>
</dbReference>
<evidence type="ECO:0000256" key="3">
    <source>
        <dbReference type="ARBA" id="ARBA00022630"/>
    </source>
</evidence>
<keyword evidence="5 6" id="KW-0560">Oxidoreductase</keyword>
<reference evidence="9 10" key="1">
    <citation type="submission" date="2014-06" db="EMBL/GenBank/DDBJ databases">
        <title>Whole Genome Sequences of Three Symbiotic Endozoicomonas Bacteria.</title>
        <authorList>
            <person name="Neave M.J."/>
            <person name="Apprill A."/>
            <person name="Voolstra C.R."/>
        </authorList>
    </citation>
    <scope>NUCLEOTIDE SEQUENCE [LARGE SCALE GENOMIC DNA]</scope>
    <source>
        <strain evidence="9 10">DSM 22380</strain>
    </source>
</reference>
<feature type="domain" description="Alpha-glycerophosphate oxidase C-terminal" evidence="8">
    <location>
        <begin position="387"/>
        <end position="479"/>
    </location>
</feature>
<dbReference type="Proteomes" id="UP000027997">
    <property type="component" value="Unassembled WGS sequence"/>
</dbReference>
<dbReference type="InterPro" id="IPR038299">
    <property type="entry name" value="DAO_C_sf"/>
</dbReference>
<dbReference type="AlphaFoldDB" id="A0A081K9L0"/>
<accession>A0A081K9L0</accession>
<evidence type="ECO:0000256" key="6">
    <source>
        <dbReference type="RuleBase" id="RU361217"/>
    </source>
</evidence>
<dbReference type="PANTHER" id="PTHR11985:SF15">
    <property type="entry name" value="GLYCEROL-3-PHOSPHATE DEHYDROGENASE, MITOCHONDRIAL"/>
    <property type="match status" value="1"/>
</dbReference>
<dbReference type="GO" id="GO:0004368">
    <property type="term" value="F:glycerol-3-phosphate dehydrogenase (quinone) activity"/>
    <property type="evidence" value="ECO:0007669"/>
    <property type="project" value="UniProtKB-EC"/>
</dbReference>
<evidence type="ECO:0000256" key="1">
    <source>
        <dbReference type="ARBA" id="ARBA00001974"/>
    </source>
</evidence>
<evidence type="ECO:0000256" key="2">
    <source>
        <dbReference type="ARBA" id="ARBA00007330"/>
    </source>
</evidence>
<dbReference type="RefSeq" id="WP_020580543.1">
    <property type="nucleotide sequence ID" value="NZ_JOJP01000001.1"/>
</dbReference>
<evidence type="ECO:0000259" key="7">
    <source>
        <dbReference type="Pfam" id="PF01266"/>
    </source>
</evidence>
<evidence type="ECO:0000256" key="4">
    <source>
        <dbReference type="ARBA" id="ARBA00022827"/>
    </source>
</evidence>
<evidence type="ECO:0000259" key="8">
    <source>
        <dbReference type="Pfam" id="PF16901"/>
    </source>
</evidence>
<comment type="similarity">
    <text evidence="2 6">Belongs to the FAD-dependent glycerol-3-phosphate dehydrogenase family.</text>
</comment>
<comment type="caution">
    <text evidence="9">The sequence shown here is derived from an EMBL/GenBank/DDBJ whole genome shotgun (WGS) entry which is preliminary data.</text>
</comment>
<dbReference type="PROSITE" id="PS00977">
    <property type="entry name" value="FAD_G3PDH_1"/>
    <property type="match status" value="1"/>
</dbReference>
<dbReference type="InterPro" id="IPR006076">
    <property type="entry name" value="FAD-dep_OxRdtase"/>
</dbReference>
<dbReference type="NCBIfam" id="NF009906">
    <property type="entry name" value="PRK13369.1"/>
    <property type="match status" value="1"/>
</dbReference>
<evidence type="ECO:0000313" key="9">
    <source>
        <dbReference type="EMBL" id="KEI70836.1"/>
    </source>
</evidence>
<dbReference type="Pfam" id="PF01266">
    <property type="entry name" value="DAO"/>
    <property type="match status" value="1"/>
</dbReference>
<dbReference type="InterPro" id="IPR031656">
    <property type="entry name" value="DAO_C"/>
</dbReference>
<dbReference type="EMBL" id="JOJP01000001">
    <property type="protein sequence ID" value="KEI70836.1"/>
    <property type="molecule type" value="Genomic_DNA"/>
</dbReference>
<dbReference type="Gene3D" id="1.10.8.870">
    <property type="entry name" value="Alpha-glycerophosphate oxidase, cap domain"/>
    <property type="match status" value="1"/>
</dbReference>
<dbReference type="eggNOG" id="COG0578">
    <property type="taxonomic scope" value="Bacteria"/>
</dbReference>
<organism evidence="9 10">
    <name type="scientific">Endozoicomonas elysicola</name>
    <dbReference type="NCBI Taxonomy" id="305900"/>
    <lineage>
        <taxon>Bacteria</taxon>
        <taxon>Pseudomonadati</taxon>
        <taxon>Pseudomonadota</taxon>
        <taxon>Gammaproteobacteria</taxon>
        <taxon>Oceanospirillales</taxon>
        <taxon>Endozoicomonadaceae</taxon>
        <taxon>Endozoicomonas</taxon>
    </lineage>
</organism>
<keyword evidence="3 6" id="KW-0285">Flavoprotein</keyword>
<name>A0A081K9L0_9GAMM</name>
<dbReference type="GO" id="GO:0046168">
    <property type="term" value="P:glycerol-3-phosphate catabolic process"/>
    <property type="evidence" value="ECO:0007669"/>
    <property type="project" value="TreeGrafter"/>
</dbReference>
<gene>
    <name evidence="9" type="primary">glpD</name>
    <name evidence="9" type="ORF">GV64_08810</name>
</gene>
<evidence type="ECO:0000256" key="5">
    <source>
        <dbReference type="ARBA" id="ARBA00023002"/>
    </source>
</evidence>
<dbReference type="Gene3D" id="3.30.9.10">
    <property type="entry name" value="D-Amino Acid Oxidase, subunit A, domain 2"/>
    <property type="match status" value="1"/>
</dbReference>
<dbReference type="Pfam" id="PF16901">
    <property type="entry name" value="DAO_C"/>
    <property type="match status" value="1"/>
</dbReference>
<comment type="cofactor">
    <cofactor evidence="1 6">
        <name>FAD</name>
        <dbReference type="ChEBI" id="CHEBI:57692"/>
    </cofactor>
</comment>
<dbReference type="SUPFAM" id="SSF51905">
    <property type="entry name" value="FAD/NAD(P)-binding domain"/>
    <property type="match status" value="1"/>
</dbReference>
<keyword evidence="10" id="KW-1185">Reference proteome</keyword>
<dbReference type="GO" id="GO:0009331">
    <property type="term" value="C:glycerol-3-phosphate dehydrogenase (FAD) complex"/>
    <property type="evidence" value="ECO:0007669"/>
    <property type="project" value="UniProtKB-UniRule"/>
</dbReference>
<evidence type="ECO:0000313" key="10">
    <source>
        <dbReference type="Proteomes" id="UP000027997"/>
    </source>
</evidence>
<dbReference type="InterPro" id="IPR036188">
    <property type="entry name" value="FAD/NAD-bd_sf"/>
</dbReference>
<dbReference type="PANTHER" id="PTHR11985">
    <property type="entry name" value="GLYCEROL-3-PHOSPHATE DEHYDROGENASE"/>
    <property type="match status" value="1"/>
</dbReference>
<dbReference type="STRING" id="305900.GV64_08810"/>
<protein>
    <recommendedName>
        <fullName evidence="6">Glycerol-3-phosphate dehydrogenase</fullName>
        <ecNumber evidence="6">1.1.5.3</ecNumber>
    </recommendedName>
</protein>
<dbReference type="EC" id="1.1.5.3" evidence="6"/>